<keyword evidence="3" id="KW-1185">Reference proteome</keyword>
<name>A0A9W8ZV61_9AGAR</name>
<dbReference type="PROSITE" id="PS51746">
    <property type="entry name" value="PPM_2"/>
    <property type="match status" value="1"/>
</dbReference>
<dbReference type="GO" id="GO:0004722">
    <property type="term" value="F:protein serine/threonine phosphatase activity"/>
    <property type="evidence" value="ECO:0007669"/>
    <property type="project" value="InterPro"/>
</dbReference>
<dbReference type="AlphaFoldDB" id="A0A9W8ZV61"/>
<sequence>MRQIGLILSRKIKVRCRVLGWLKEHTKFQRARYAVVGTTALISFVDRAKENVWVASLGDSDACQKSSEDGTDWAVTCFSDSDNSQNPKKVERVQNEHPNEPEVNQYGRVLACLAVTQGGFQDRHLKSLAHLAKNILRYMWPSPFPLEVLENCVSPPYLSTTPVVRHHPLEPSDILVLSSDGLAYELRDFDEDNKERLVVSFSMASHLISASKTVAWSEKLGHELILAEDSNNPAEMLIKNVCFGMDLAKMAEAVNPSQEWDDISALVLQL</sequence>
<dbReference type="Gene3D" id="3.60.40.10">
    <property type="entry name" value="PPM-type phosphatase domain"/>
    <property type="match status" value="1"/>
</dbReference>
<organism evidence="2 3">
    <name type="scientific">Lentinula aciculospora</name>
    <dbReference type="NCBI Taxonomy" id="153920"/>
    <lineage>
        <taxon>Eukaryota</taxon>
        <taxon>Fungi</taxon>
        <taxon>Dikarya</taxon>
        <taxon>Basidiomycota</taxon>
        <taxon>Agaricomycotina</taxon>
        <taxon>Agaricomycetes</taxon>
        <taxon>Agaricomycetidae</taxon>
        <taxon>Agaricales</taxon>
        <taxon>Marasmiineae</taxon>
        <taxon>Omphalotaceae</taxon>
        <taxon>Lentinula</taxon>
    </lineage>
</organism>
<dbReference type="PANTHER" id="PTHR13832">
    <property type="entry name" value="PROTEIN PHOSPHATASE 2C"/>
    <property type="match status" value="1"/>
</dbReference>
<gene>
    <name evidence="2" type="ORF">J3R30DRAFT_3309846</name>
</gene>
<evidence type="ECO:0000259" key="1">
    <source>
        <dbReference type="PROSITE" id="PS51746"/>
    </source>
</evidence>
<dbReference type="InterPro" id="IPR036457">
    <property type="entry name" value="PPM-type-like_dom_sf"/>
</dbReference>
<dbReference type="EMBL" id="JAOTPV010000049">
    <property type="protein sequence ID" value="KAJ4467026.1"/>
    <property type="molecule type" value="Genomic_DNA"/>
</dbReference>
<protein>
    <recommendedName>
        <fullName evidence="1">PPM-type phosphatase domain-containing protein</fullName>
    </recommendedName>
</protein>
<evidence type="ECO:0000313" key="2">
    <source>
        <dbReference type="EMBL" id="KAJ4467026.1"/>
    </source>
</evidence>
<dbReference type="InterPro" id="IPR015655">
    <property type="entry name" value="PP2C"/>
</dbReference>
<proteinExistence type="predicted"/>
<dbReference type="PANTHER" id="PTHR13832:SF792">
    <property type="entry name" value="GM14286P"/>
    <property type="match status" value="1"/>
</dbReference>
<comment type="caution">
    <text evidence="2">The sequence shown here is derived from an EMBL/GenBank/DDBJ whole genome shotgun (WGS) entry which is preliminary data.</text>
</comment>
<feature type="domain" description="PPM-type phosphatase" evidence="1">
    <location>
        <begin position="1"/>
        <end position="270"/>
    </location>
</feature>
<dbReference type="InterPro" id="IPR001932">
    <property type="entry name" value="PPM-type_phosphatase-like_dom"/>
</dbReference>
<accession>A0A9W8ZV61</accession>
<dbReference type="SUPFAM" id="SSF81606">
    <property type="entry name" value="PP2C-like"/>
    <property type="match status" value="1"/>
</dbReference>
<evidence type="ECO:0000313" key="3">
    <source>
        <dbReference type="Proteomes" id="UP001150266"/>
    </source>
</evidence>
<reference evidence="2" key="1">
    <citation type="submission" date="2022-08" db="EMBL/GenBank/DDBJ databases">
        <title>A Global Phylogenomic Analysis of the Shiitake Genus Lentinula.</title>
        <authorList>
            <consortium name="DOE Joint Genome Institute"/>
            <person name="Sierra-Patev S."/>
            <person name="Min B."/>
            <person name="Naranjo-Ortiz M."/>
            <person name="Looney B."/>
            <person name="Konkel Z."/>
            <person name="Slot J.C."/>
            <person name="Sakamoto Y."/>
            <person name="Steenwyk J.L."/>
            <person name="Rokas A."/>
            <person name="Carro J."/>
            <person name="Camarero S."/>
            <person name="Ferreira P."/>
            <person name="Molpeceres G."/>
            <person name="Ruiz-Duenas F.J."/>
            <person name="Serrano A."/>
            <person name="Henrissat B."/>
            <person name="Drula E."/>
            <person name="Hughes K.W."/>
            <person name="Mata J.L."/>
            <person name="Ishikawa N.K."/>
            <person name="Vargas-Isla R."/>
            <person name="Ushijima S."/>
            <person name="Smith C.A."/>
            <person name="Ahrendt S."/>
            <person name="Andreopoulos W."/>
            <person name="He G."/>
            <person name="Labutti K."/>
            <person name="Lipzen A."/>
            <person name="Ng V."/>
            <person name="Riley R."/>
            <person name="Sandor L."/>
            <person name="Barry K."/>
            <person name="Martinez A.T."/>
            <person name="Xiao Y."/>
            <person name="Gibbons J.G."/>
            <person name="Terashima K."/>
            <person name="Grigoriev I.V."/>
            <person name="Hibbett D.S."/>
        </authorList>
    </citation>
    <scope>NUCLEOTIDE SEQUENCE</scope>
    <source>
        <strain evidence="2">JLM2183</strain>
    </source>
</reference>
<dbReference type="Proteomes" id="UP001150266">
    <property type="component" value="Unassembled WGS sequence"/>
</dbReference>
<dbReference type="OrthoDB" id="19329at2759"/>